<dbReference type="AlphaFoldDB" id="A0ABD6WZW4"/>
<name>A0ABD6WZW4_PHODM</name>
<feature type="coiled-coil region" evidence="1">
    <location>
        <begin position="30"/>
        <end position="71"/>
    </location>
</feature>
<evidence type="ECO:0000313" key="5">
    <source>
        <dbReference type="Proteomes" id="UP000241404"/>
    </source>
</evidence>
<keyword evidence="3" id="KW-0812">Transmembrane</keyword>
<protein>
    <recommendedName>
        <fullName evidence="6">Chemotaxis protein</fullName>
    </recommendedName>
</protein>
<accession>A0ABD6WZW4</accession>
<keyword evidence="3" id="KW-1133">Transmembrane helix</keyword>
<evidence type="ECO:0000256" key="3">
    <source>
        <dbReference type="SAM" id="Phobius"/>
    </source>
</evidence>
<evidence type="ECO:0000256" key="1">
    <source>
        <dbReference type="SAM" id="Coils"/>
    </source>
</evidence>
<gene>
    <name evidence="4" type="ORF">CTM90_17350</name>
</gene>
<organism evidence="4 5">
    <name type="scientific">Photobacterium damselae</name>
    <dbReference type="NCBI Taxonomy" id="38293"/>
    <lineage>
        <taxon>Bacteria</taxon>
        <taxon>Pseudomonadati</taxon>
        <taxon>Pseudomonadota</taxon>
        <taxon>Gammaproteobacteria</taxon>
        <taxon>Vibrionales</taxon>
        <taxon>Vibrionaceae</taxon>
        <taxon>Photobacterium</taxon>
    </lineage>
</organism>
<reference evidence="4 5" key="1">
    <citation type="submission" date="2018-03" db="EMBL/GenBank/DDBJ databases">
        <title>Whole genome sequencing of Histamine producing bacteria.</title>
        <authorList>
            <person name="Butler K."/>
        </authorList>
    </citation>
    <scope>NUCLEOTIDE SEQUENCE [LARGE SCALE GENOMIC DNA]</scope>
    <source>
        <strain evidence="4 5">BT-6</strain>
    </source>
</reference>
<keyword evidence="3" id="KW-0472">Membrane</keyword>
<sequence length="235" mass="25870">MASNCKEFNYLIDRKQVYTSNDIPSLIAYNKCLVSEIDSLSNKVDKLDNANNDYKEKLSNLNIKIDSIKDLQKEKLQAFHSTYSEKLATLEATQAVNVNSYNSMFETSKSMYTDIITGIGLILGAASLLAIFSVAQYKKREIQSLIDSSLDGVKDKLEDEEYTQGLVSKALQSTFVGTQLDTELEKVASAVEQRVLNLLADREEHNSGSGSGSGSTKDTNTNQTTANALLAILKD</sequence>
<evidence type="ECO:0000256" key="2">
    <source>
        <dbReference type="SAM" id="MobiDB-lite"/>
    </source>
</evidence>
<dbReference type="Proteomes" id="UP000241404">
    <property type="component" value="Unassembled WGS sequence"/>
</dbReference>
<comment type="caution">
    <text evidence="4">The sequence shown here is derived from an EMBL/GenBank/DDBJ whole genome shotgun (WGS) entry which is preliminary data.</text>
</comment>
<dbReference type="EMBL" id="PYMM01000016">
    <property type="protein sequence ID" value="PSU15251.1"/>
    <property type="molecule type" value="Genomic_DNA"/>
</dbReference>
<evidence type="ECO:0000313" key="4">
    <source>
        <dbReference type="EMBL" id="PSU15251.1"/>
    </source>
</evidence>
<feature type="transmembrane region" description="Helical" evidence="3">
    <location>
        <begin position="115"/>
        <end position="135"/>
    </location>
</feature>
<evidence type="ECO:0008006" key="6">
    <source>
        <dbReference type="Google" id="ProtNLM"/>
    </source>
</evidence>
<proteinExistence type="predicted"/>
<keyword evidence="1" id="KW-0175">Coiled coil</keyword>
<dbReference type="RefSeq" id="WP_065172514.1">
    <property type="nucleotide sequence ID" value="NZ_LZFH01000068.1"/>
</dbReference>
<feature type="region of interest" description="Disordered" evidence="2">
    <location>
        <begin position="201"/>
        <end position="226"/>
    </location>
</feature>